<sequence length="85" mass="9658">MITSGEDEEEEEMMVRRPRVSNIGATIYQKTMGEEKDGCMVDEETIPYVRPEMVFAHLILVNGGRHGQERILPGSIDWVKCLSFA</sequence>
<protein>
    <submittedName>
        <fullName evidence="1">Uncharacterized protein</fullName>
    </submittedName>
</protein>
<keyword evidence="2" id="KW-1185">Reference proteome</keyword>
<evidence type="ECO:0000313" key="1">
    <source>
        <dbReference type="EMBL" id="KAJ4826738.1"/>
    </source>
</evidence>
<name>A0A9Q0J367_9ROSI</name>
<dbReference type="AlphaFoldDB" id="A0A9Q0J367"/>
<proteinExistence type="predicted"/>
<comment type="caution">
    <text evidence="1">The sequence shown here is derived from an EMBL/GenBank/DDBJ whole genome shotgun (WGS) entry which is preliminary data.</text>
</comment>
<reference evidence="1" key="1">
    <citation type="submission" date="2022-02" db="EMBL/GenBank/DDBJ databases">
        <authorList>
            <person name="Henning P.M."/>
            <person name="McCubbin A.G."/>
            <person name="Shore J.S."/>
        </authorList>
    </citation>
    <scope>NUCLEOTIDE SEQUENCE</scope>
    <source>
        <strain evidence="1">F60SS</strain>
        <tissue evidence="1">Leaves</tissue>
    </source>
</reference>
<gene>
    <name evidence="1" type="ORF">Tsubulata_029599</name>
</gene>
<evidence type="ECO:0000313" key="2">
    <source>
        <dbReference type="Proteomes" id="UP001141552"/>
    </source>
</evidence>
<dbReference type="EMBL" id="JAKUCV010006593">
    <property type="protein sequence ID" value="KAJ4826738.1"/>
    <property type="molecule type" value="Genomic_DNA"/>
</dbReference>
<organism evidence="1 2">
    <name type="scientific">Turnera subulata</name>
    <dbReference type="NCBI Taxonomy" id="218843"/>
    <lineage>
        <taxon>Eukaryota</taxon>
        <taxon>Viridiplantae</taxon>
        <taxon>Streptophyta</taxon>
        <taxon>Embryophyta</taxon>
        <taxon>Tracheophyta</taxon>
        <taxon>Spermatophyta</taxon>
        <taxon>Magnoliopsida</taxon>
        <taxon>eudicotyledons</taxon>
        <taxon>Gunneridae</taxon>
        <taxon>Pentapetalae</taxon>
        <taxon>rosids</taxon>
        <taxon>fabids</taxon>
        <taxon>Malpighiales</taxon>
        <taxon>Passifloraceae</taxon>
        <taxon>Turnera</taxon>
    </lineage>
</organism>
<dbReference type="Proteomes" id="UP001141552">
    <property type="component" value="Unassembled WGS sequence"/>
</dbReference>
<reference evidence="1" key="2">
    <citation type="journal article" date="2023" name="Plants (Basel)">
        <title>Annotation of the Turnera subulata (Passifloraceae) Draft Genome Reveals the S-Locus Evolved after the Divergence of Turneroideae from Passifloroideae in a Stepwise Manner.</title>
        <authorList>
            <person name="Henning P.M."/>
            <person name="Roalson E.H."/>
            <person name="Mir W."/>
            <person name="McCubbin A.G."/>
            <person name="Shore J.S."/>
        </authorList>
    </citation>
    <scope>NUCLEOTIDE SEQUENCE</scope>
    <source>
        <strain evidence="1">F60SS</strain>
    </source>
</reference>
<accession>A0A9Q0J367</accession>